<gene>
    <name evidence="2" type="ORF">BT96DRAFT_316619</name>
</gene>
<protein>
    <submittedName>
        <fullName evidence="2">Uncharacterized protein</fullName>
    </submittedName>
</protein>
<name>A0A6A4I1V5_9AGAR</name>
<evidence type="ECO:0000256" key="1">
    <source>
        <dbReference type="SAM" id="SignalP"/>
    </source>
</evidence>
<sequence length="179" mass="19764">MFPFRFITLFICFLLVTVHAAPQSVVRRTDDEGLPRFSAGKKLTLSNGAIGKNFLDNGKTRENVYHLEGAYHPVQPDMARPSKSLLLTFWKEEAGDAPAQAYEQRASLHKAHDLVDYGMVMKPPRQLGLGPIAVVIYKYEASTLTGNGNEAARKSEDQKAKALAGMKEPAAKEYGSMHV</sequence>
<reference evidence="2" key="1">
    <citation type="journal article" date="2019" name="Environ. Microbiol.">
        <title>Fungal ecological strategies reflected in gene transcription - a case study of two litter decomposers.</title>
        <authorList>
            <person name="Barbi F."/>
            <person name="Kohler A."/>
            <person name="Barry K."/>
            <person name="Baskaran P."/>
            <person name="Daum C."/>
            <person name="Fauchery L."/>
            <person name="Ihrmark K."/>
            <person name="Kuo A."/>
            <person name="LaButti K."/>
            <person name="Lipzen A."/>
            <person name="Morin E."/>
            <person name="Grigoriev I.V."/>
            <person name="Henrissat B."/>
            <person name="Lindahl B."/>
            <person name="Martin F."/>
        </authorList>
    </citation>
    <scope>NUCLEOTIDE SEQUENCE</scope>
    <source>
        <strain evidence="2">JB14</strain>
    </source>
</reference>
<keyword evidence="3" id="KW-1185">Reference proteome</keyword>
<feature type="signal peptide" evidence="1">
    <location>
        <begin position="1"/>
        <end position="20"/>
    </location>
</feature>
<feature type="chain" id="PRO_5025667601" evidence="1">
    <location>
        <begin position="21"/>
        <end position="179"/>
    </location>
</feature>
<evidence type="ECO:0000313" key="3">
    <source>
        <dbReference type="Proteomes" id="UP000799118"/>
    </source>
</evidence>
<proteinExistence type="predicted"/>
<organism evidence="2 3">
    <name type="scientific">Gymnopus androsaceus JB14</name>
    <dbReference type="NCBI Taxonomy" id="1447944"/>
    <lineage>
        <taxon>Eukaryota</taxon>
        <taxon>Fungi</taxon>
        <taxon>Dikarya</taxon>
        <taxon>Basidiomycota</taxon>
        <taxon>Agaricomycotina</taxon>
        <taxon>Agaricomycetes</taxon>
        <taxon>Agaricomycetidae</taxon>
        <taxon>Agaricales</taxon>
        <taxon>Marasmiineae</taxon>
        <taxon>Omphalotaceae</taxon>
        <taxon>Gymnopus</taxon>
    </lineage>
</organism>
<dbReference type="Proteomes" id="UP000799118">
    <property type="component" value="Unassembled WGS sequence"/>
</dbReference>
<dbReference type="AlphaFoldDB" id="A0A6A4I1V5"/>
<evidence type="ECO:0000313" key="2">
    <source>
        <dbReference type="EMBL" id="KAE9405752.1"/>
    </source>
</evidence>
<dbReference type="EMBL" id="ML769407">
    <property type="protein sequence ID" value="KAE9405752.1"/>
    <property type="molecule type" value="Genomic_DNA"/>
</dbReference>
<keyword evidence="1" id="KW-0732">Signal</keyword>
<accession>A0A6A4I1V5</accession>